<accession>A0A8D9FS33</accession>
<proteinExistence type="predicted"/>
<name>A0A8D9FS33_9VIRU</name>
<dbReference type="EMBL" id="OU342829">
    <property type="protein sequence ID" value="CAG7580358.1"/>
    <property type="molecule type" value="Genomic_DNA"/>
</dbReference>
<sequence length="764" mass="87445">MRNVLIVENNTSSLTKLNESVVDGEKKYVLGGLFTEFDKKNRNDRIYTAERFIPSLNEMKDRMETLGVVYGEFDHPDVFDTSLQRASHIIKSIDYVQESNAIEGQIQLLSTYWGKEARSIVDDGCPLFVSSRAAGITESDGSVTLKKLFTYDIVADPGFGSAKMSSINESVGHTDPSVNFRIYEMSDESKINELFNMNKNDLVTRTQLGDYSKYLVEEIKQTNSKVNEAVKVGKLDGKKLEELLAYYESLHEDHAKVVKYLDYLAGTVQTVVNENKSLKQTQEKLIEHNDYLAENLEKNINYSEYLAENLDDSMEKGIVLNEKLDKTIEYSEYIAENLDKNIEYSEYIAENLDNNIAYSEYIAENLDKNIEYAEYIAEHVDNNIAYSEYIAENLEGNIAYAEYIAEHLDDNIAYSDYIAENLDKSISYQRMVVEKLNESSDKLFEQEGYEEGDQRFAYPEESGFEIIDDEEEEEAEAQYDEEGNLIEPVADEDEIVGDEDGENCRVVCDDDEDMGDEQGSLEDAPEVEFDEEGNPIVTDEDEDGEMSYSEEEDEMAMAMESNDTDTETNENIESNDEDATIVENTDENSDETAEVVNLDEKIDKLIEEAKKRKASETNEHHFLKFLNKSQVDNFYQLENDEQEKVVAHINEKGNYMSDADVLTLIKEALSLQAETMEEKLIRLMPDSINENWERMDESAKVSVLSQARLYPELTTEQQIEHFWLTRNIKATTPSKQLISESKLIQEDTLSEDAINGIMERFKTL</sequence>
<evidence type="ECO:0000313" key="2">
    <source>
        <dbReference type="EMBL" id="CAG7580358.1"/>
    </source>
</evidence>
<protein>
    <submittedName>
        <fullName evidence="2">Gp151</fullName>
    </submittedName>
</protein>
<feature type="region of interest" description="Disordered" evidence="1">
    <location>
        <begin position="512"/>
        <end position="547"/>
    </location>
</feature>
<gene>
    <name evidence="2" type="primary">151</name>
    <name evidence="2" type="ORF">SLAVMIC_00375</name>
</gene>
<organism evidence="2">
    <name type="scientific">uncultured marine phage</name>
    <dbReference type="NCBI Taxonomy" id="707152"/>
    <lineage>
        <taxon>Viruses</taxon>
        <taxon>environmental samples</taxon>
    </lineage>
</organism>
<evidence type="ECO:0000256" key="1">
    <source>
        <dbReference type="SAM" id="MobiDB-lite"/>
    </source>
</evidence>
<reference evidence="2" key="1">
    <citation type="submission" date="2021-06" db="EMBL/GenBank/DDBJ databases">
        <authorList>
            <person name="Gannon L."/>
            <person name="Redgwell R T."/>
            <person name="Michniewski S."/>
            <person name="Harrison D C."/>
            <person name="Millard A."/>
        </authorList>
    </citation>
    <scope>NUCLEOTIDE SEQUENCE</scope>
</reference>